<comment type="caution">
    <text evidence="2">The sequence shown here is derived from an EMBL/GenBank/DDBJ whole genome shotgun (WGS) entry which is preliminary data.</text>
</comment>
<evidence type="ECO:0000313" key="3">
    <source>
        <dbReference type="Proteomes" id="UP000462410"/>
    </source>
</evidence>
<reference evidence="2 3" key="1">
    <citation type="submission" date="2019-12" db="EMBL/GenBank/DDBJ databases">
        <title>Enteriobacteria Tanzani isolates_8377-8380.</title>
        <authorList>
            <person name="Subbiah M."/>
            <person name="Call D."/>
        </authorList>
    </citation>
    <scope>NUCLEOTIDE SEQUENCE [LARGE SCALE GENOMIC DNA]</scope>
    <source>
        <strain evidence="2 3">8378wH8</strain>
    </source>
</reference>
<dbReference type="AlphaFoldDB" id="A0A8T6A6H6"/>
<accession>A0A8T6A6H6</accession>
<dbReference type="EMBL" id="WTRC01000592">
    <property type="protein sequence ID" value="MWT23814.1"/>
    <property type="molecule type" value="Genomic_DNA"/>
</dbReference>
<evidence type="ECO:0000256" key="1">
    <source>
        <dbReference type="SAM" id="Coils"/>
    </source>
</evidence>
<proteinExistence type="predicted"/>
<protein>
    <submittedName>
        <fullName evidence="2">Uncharacterized protein</fullName>
    </submittedName>
</protein>
<feature type="coiled-coil region" evidence="1">
    <location>
        <begin position="204"/>
        <end position="231"/>
    </location>
</feature>
<dbReference type="RefSeq" id="WP_021823668.1">
    <property type="nucleotide sequence ID" value="NZ_BIDU01000013.1"/>
</dbReference>
<dbReference type="Proteomes" id="UP000462410">
    <property type="component" value="Unassembled WGS sequence"/>
</dbReference>
<name>A0A8T6A6H6_ECOLX</name>
<sequence>MELLFQNYQASYFTNNSDVTATPPVLSMLLSNLAALSLLPMFGQELNALTGEKRQIVIMTSPDQNFRVEFPLGAIVFHGVGGSSEEFINKVKDIMKSLQSIFPNKKATRLSVINSYFYHDSQDNYSRLYRELFTHRNAEPFEWDNRIVERVNLKNLNESVNSGSTVRRCFIQTPLVNNNHPTEVINFEVDTNTLAENNSLRFDFNSANSIVSELQENNANLIEQLSRYTNK</sequence>
<organism evidence="2 3">
    <name type="scientific">Escherichia coli</name>
    <dbReference type="NCBI Taxonomy" id="562"/>
    <lineage>
        <taxon>Bacteria</taxon>
        <taxon>Pseudomonadati</taxon>
        <taxon>Pseudomonadota</taxon>
        <taxon>Gammaproteobacteria</taxon>
        <taxon>Enterobacterales</taxon>
        <taxon>Enterobacteriaceae</taxon>
        <taxon>Escherichia</taxon>
    </lineage>
</organism>
<keyword evidence="1" id="KW-0175">Coiled coil</keyword>
<evidence type="ECO:0000313" key="2">
    <source>
        <dbReference type="EMBL" id="MWT23814.1"/>
    </source>
</evidence>
<gene>
    <name evidence="2" type="ORF">GP965_23325</name>
</gene>